<name>A0A816Y9C3_9BILA</name>
<dbReference type="EMBL" id="CAJNRE010017543">
    <property type="protein sequence ID" value="CAF2155904.1"/>
    <property type="molecule type" value="Genomic_DNA"/>
</dbReference>
<reference evidence="2" key="1">
    <citation type="submission" date="2021-02" db="EMBL/GenBank/DDBJ databases">
        <authorList>
            <person name="Nowell W R."/>
        </authorList>
    </citation>
    <scope>NUCLEOTIDE SEQUENCE</scope>
</reference>
<evidence type="ECO:0000256" key="1">
    <source>
        <dbReference type="SAM" id="MobiDB-lite"/>
    </source>
</evidence>
<sequence length="969" mass="111337">MAESNVDDTGKDIWSLISLDKLATAISSLGERIDQLKDDSWRLSEKTKSSSSCWSEVINALKLDDNEKNRHTLYKVWRGDRHKIHALVDEKKSEIKINKIKEQEGYESNSTGNNSVSEKVIAPLHSEPSLPLPEPHNTRTYQKAITSGNFYERHCIKTEFISLTRIEWKDTYSRTHKKTKPGWTRIFNEKLRSIGNTCSLRFHSACIPSGVRKHNCSDFWFSTACTGDKCQRKYIVSHRRDMDNNLMLLFRVDTYGEENHSEDNIMRPRKISGEERLALDSTGGVLKPMKEQNDIYIYTIMFKDGIDALDNVPLAHAILTDHTVPGIGYFLGNVIHSVNQVTTKKKLRPPSFIIIDFSAALMNAALQQFNIETVNKHLKRCWNVIHRKYSAENIRSLSFIHLCCCHVMHAIARSLNAEKIEKKTREAVLYIFAYMLCSDDINQLYDTLGLVINIFGDPNEQNAKEKLDRICSLKLNVDEESESVLKDFDKIFRTAEVNEEELKLVDEYFESDEPIIHQSPFNKEAIKRYPLLNEIVIKKKIKSSNNNALFSASIMRIFYRWWAYLPLWTGLLFDFEERYANEIQQNPSVVYYPIRYSNAVIESYFRTFKKSICQGKRGKPPQEVIMALHRSVKVQSKADQFGLTQSSKGRKRKKTGVGIVEKYKKRTYDKIRRRKYTNLIDKFASKRARQKEDQSQPDSVTKKYSESNNSETNSSSNKSESSSKTPSEKISINQSSRSSIRDSLSSSEAAAQVSDEYSNPIPFNLDVSANINHQQNEISIENSLNTNSSFIVPNNLNIVNEQYKVTTHQLSKDLSIKIPSNSEITISGFTLKWPTFEVKNVMYTGQAYTLYNTCAIDSALFSLYFIYVTDETISSELKEAAESSPYATLTKTFNIVEKEGWDAARIYWLLKCNILKTTGRLTRDLFGSVDELVFSFLKSRQRHSNEIICSRPDCTKKERKCTSTDLDIL</sequence>
<comment type="caution">
    <text evidence="2">The sequence shown here is derived from an EMBL/GenBank/DDBJ whole genome shotgun (WGS) entry which is preliminary data.</text>
</comment>
<proteinExistence type="predicted"/>
<dbReference type="Proteomes" id="UP000663824">
    <property type="component" value="Unassembled WGS sequence"/>
</dbReference>
<protein>
    <submittedName>
        <fullName evidence="2">Uncharacterized protein</fullName>
    </submittedName>
</protein>
<organism evidence="2 3">
    <name type="scientific">Rotaria magnacalcarata</name>
    <dbReference type="NCBI Taxonomy" id="392030"/>
    <lineage>
        <taxon>Eukaryota</taxon>
        <taxon>Metazoa</taxon>
        <taxon>Spiralia</taxon>
        <taxon>Gnathifera</taxon>
        <taxon>Rotifera</taxon>
        <taxon>Eurotatoria</taxon>
        <taxon>Bdelloidea</taxon>
        <taxon>Philodinida</taxon>
        <taxon>Philodinidae</taxon>
        <taxon>Rotaria</taxon>
    </lineage>
</organism>
<evidence type="ECO:0000313" key="3">
    <source>
        <dbReference type="Proteomes" id="UP000663824"/>
    </source>
</evidence>
<feature type="compositionally biased region" description="Basic and acidic residues" evidence="1">
    <location>
        <begin position="690"/>
        <end position="705"/>
    </location>
</feature>
<evidence type="ECO:0000313" key="2">
    <source>
        <dbReference type="EMBL" id="CAF2155904.1"/>
    </source>
</evidence>
<dbReference type="AlphaFoldDB" id="A0A816Y9C3"/>
<feature type="compositionally biased region" description="Low complexity" evidence="1">
    <location>
        <begin position="706"/>
        <end position="747"/>
    </location>
</feature>
<gene>
    <name evidence="2" type="ORF">MBJ925_LOCUS32167</name>
</gene>
<accession>A0A816Y9C3</accession>
<feature type="region of interest" description="Disordered" evidence="1">
    <location>
        <begin position="682"/>
        <end position="753"/>
    </location>
</feature>